<comment type="caution">
    <text evidence="2">The sequence shown here is derived from an EMBL/GenBank/DDBJ whole genome shotgun (WGS) entry which is preliminary data.</text>
</comment>
<organism evidence="2">
    <name type="scientific">candidate division WOR-3 bacterium</name>
    <dbReference type="NCBI Taxonomy" id="2052148"/>
    <lineage>
        <taxon>Bacteria</taxon>
        <taxon>Bacteria division WOR-3</taxon>
    </lineage>
</organism>
<gene>
    <name evidence="2" type="ORF">ENX07_03125</name>
</gene>
<dbReference type="PROSITE" id="PS50093">
    <property type="entry name" value="PKD"/>
    <property type="match status" value="2"/>
</dbReference>
<sequence length="387" mass="42896">MDFLFGRKYFRRRYNMKTFFSFLPILALSLGITLLSCQKNNPPDKPNTPSGPNSGYANTLYSFSSSAQDPNGDSVAIRFSWGDGDTSDWSSFRPSGSTISLSHSWSDTGTYLITAQAKDKKGAKSEWSSGFAIQIRRNQSPNTPSSPSGPTSGIINISYTFTAYATDPDSDSVSIRFDWGDGDTSEWSSYLPSGSAVALSHSWSSPGTYYVKAQAKDVAGATSGWSEEHGIRIIATTYPYTIALTWAKDPRDLDAHIWTPEIQGEEYHIYFANQGSLNNVPYCSLDVDDITSYGPEHIILSQTFPGTYTYAVHHFSGDSTITTSRAKVEVYHLGNLVQSFEVPRVPSGYRWWWHVFNLDGATGTITPLNQIDSLPPRPWLGEKEKNR</sequence>
<dbReference type="SUPFAM" id="SSF49299">
    <property type="entry name" value="PKD domain"/>
    <property type="match status" value="2"/>
</dbReference>
<dbReference type="Gene3D" id="2.60.40.10">
    <property type="entry name" value="Immunoglobulins"/>
    <property type="match status" value="2"/>
</dbReference>
<feature type="domain" description="PKD" evidence="1">
    <location>
        <begin position="148"/>
        <end position="222"/>
    </location>
</feature>
<protein>
    <submittedName>
        <fullName evidence="2">PKD domain-containing protein</fullName>
    </submittedName>
</protein>
<reference evidence="2" key="1">
    <citation type="journal article" date="2020" name="mSystems">
        <title>Genome- and Community-Level Interaction Insights into Carbon Utilization and Element Cycling Functions of Hydrothermarchaeota in Hydrothermal Sediment.</title>
        <authorList>
            <person name="Zhou Z."/>
            <person name="Liu Y."/>
            <person name="Xu W."/>
            <person name="Pan J."/>
            <person name="Luo Z.H."/>
            <person name="Li M."/>
        </authorList>
    </citation>
    <scope>NUCLEOTIDE SEQUENCE [LARGE SCALE GENOMIC DNA]</scope>
    <source>
        <strain evidence="2">SpSt-906</strain>
    </source>
</reference>
<dbReference type="InterPro" id="IPR035986">
    <property type="entry name" value="PKD_dom_sf"/>
</dbReference>
<dbReference type="InterPro" id="IPR013783">
    <property type="entry name" value="Ig-like_fold"/>
</dbReference>
<dbReference type="CDD" id="cd00146">
    <property type="entry name" value="PKD"/>
    <property type="match status" value="1"/>
</dbReference>
<accession>A0A7C3UYC6</accession>
<feature type="domain" description="PKD" evidence="1">
    <location>
        <begin position="71"/>
        <end position="122"/>
    </location>
</feature>
<evidence type="ECO:0000259" key="1">
    <source>
        <dbReference type="PROSITE" id="PS50093"/>
    </source>
</evidence>
<proteinExistence type="predicted"/>
<name>A0A7C3UYC6_UNCW3</name>
<dbReference type="EMBL" id="DTMQ01000018">
    <property type="protein sequence ID" value="HGE99046.1"/>
    <property type="molecule type" value="Genomic_DNA"/>
</dbReference>
<dbReference type="InterPro" id="IPR000601">
    <property type="entry name" value="PKD_dom"/>
</dbReference>
<dbReference type="Pfam" id="PF00801">
    <property type="entry name" value="PKD"/>
    <property type="match status" value="2"/>
</dbReference>
<dbReference type="AlphaFoldDB" id="A0A7C3UYC6"/>
<evidence type="ECO:0000313" key="2">
    <source>
        <dbReference type="EMBL" id="HGE99046.1"/>
    </source>
</evidence>